<keyword evidence="10 11" id="KW-0675">Receptor</keyword>
<gene>
    <name evidence="11" type="primary">BMPR1A_2</name>
    <name evidence="11" type="ORF">XENOCAPTIV_023691</name>
</gene>
<reference evidence="11 12" key="1">
    <citation type="submission" date="2021-06" db="EMBL/GenBank/DDBJ databases">
        <authorList>
            <person name="Palmer J.M."/>
        </authorList>
    </citation>
    <scope>NUCLEOTIDE SEQUENCE [LARGE SCALE GENOMIC DNA]</scope>
    <source>
        <strain evidence="11 12">XC_2019</strain>
        <tissue evidence="11">Muscle</tissue>
    </source>
</reference>
<evidence type="ECO:0000256" key="6">
    <source>
        <dbReference type="ARBA" id="ARBA00022777"/>
    </source>
</evidence>
<keyword evidence="8" id="KW-1133">Transmembrane helix</keyword>
<evidence type="ECO:0000256" key="10">
    <source>
        <dbReference type="ARBA" id="ARBA00023170"/>
    </source>
</evidence>
<dbReference type="InterPro" id="IPR011009">
    <property type="entry name" value="Kinase-like_dom_sf"/>
</dbReference>
<feature type="non-terminal residue" evidence="11">
    <location>
        <position position="1"/>
    </location>
</feature>
<evidence type="ECO:0000256" key="1">
    <source>
        <dbReference type="ARBA" id="ARBA00004479"/>
    </source>
</evidence>
<evidence type="ECO:0000256" key="2">
    <source>
        <dbReference type="ARBA" id="ARBA00022527"/>
    </source>
</evidence>
<dbReference type="Gene3D" id="1.10.510.10">
    <property type="entry name" value="Transferase(Phosphotransferase) domain 1"/>
    <property type="match status" value="1"/>
</dbReference>
<keyword evidence="4" id="KW-0812">Transmembrane</keyword>
<name>A0ABV0RJZ7_9TELE</name>
<evidence type="ECO:0000256" key="8">
    <source>
        <dbReference type="ARBA" id="ARBA00022989"/>
    </source>
</evidence>
<keyword evidence="12" id="KW-1185">Reference proteome</keyword>
<evidence type="ECO:0000256" key="9">
    <source>
        <dbReference type="ARBA" id="ARBA00023136"/>
    </source>
</evidence>
<dbReference type="SUPFAM" id="SSF56112">
    <property type="entry name" value="Protein kinase-like (PK-like)"/>
    <property type="match status" value="1"/>
</dbReference>
<dbReference type="PANTHER" id="PTHR23255:SF50">
    <property type="entry name" value="BONE MORPHOGENETIC PROTEIN RECEPTOR TYPE-1A"/>
    <property type="match status" value="1"/>
</dbReference>
<dbReference type="InterPro" id="IPR000333">
    <property type="entry name" value="TGFB_receptor"/>
</dbReference>
<sequence>IVEDYQLPYYNMVTSEPSYEDMLEVVCVKGLRPTVSNRWNSDECLRAMLKLMSECWAHNPASRLTILRVKKTLAKMVESQDMKI</sequence>
<keyword evidence="6" id="KW-0418">Kinase</keyword>
<evidence type="ECO:0000313" key="12">
    <source>
        <dbReference type="Proteomes" id="UP001434883"/>
    </source>
</evidence>
<accession>A0ABV0RJZ7</accession>
<organism evidence="11 12">
    <name type="scientific">Xenoophorus captivus</name>
    <dbReference type="NCBI Taxonomy" id="1517983"/>
    <lineage>
        <taxon>Eukaryota</taxon>
        <taxon>Metazoa</taxon>
        <taxon>Chordata</taxon>
        <taxon>Craniata</taxon>
        <taxon>Vertebrata</taxon>
        <taxon>Euteleostomi</taxon>
        <taxon>Actinopterygii</taxon>
        <taxon>Neopterygii</taxon>
        <taxon>Teleostei</taxon>
        <taxon>Neoteleostei</taxon>
        <taxon>Acanthomorphata</taxon>
        <taxon>Ovalentaria</taxon>
        <taxon>Atherinomorphae</taxon>
        <taxon>Cyprinodontiformes</taxon>
        <taxon>Goodeidae</taxon>
        <taxon>Xenoophorus</taxon>
    </lineage>
</organism>
<comment type="subcellular location">
    <subcellularLocation>
        <location evidence="1">Membrane</location>
        <topology evidence="1">Single-pass type I membrane protein</topology>
    </subcellularLocation>
</comment>
<evidence type="ECO:0000256" key="3">
    <source>
        <dbReference type="ARBA" id="ARBA00022679"/>
    </source>
</evidence>
<protein>
    <submittedName>
        <fullName evidence="11">Bone morphogenetic protein receptor type-1A</fullName>
    </submittedName>
</protein>
<comment type="caution">
    <text evidence="11">The sequence shown here is derived from an EMBL/GenBank/DDBJ whole genome shotgun (WGS) entry which is preliminary data.</text>
</comment>
<evidence type="ECO:0000256" key="4">
    <source>
        <dbReference type="ARBA" id="ARBA00022692"/>
    </source>
</evidence>
<keyword evidence="7" id="KW-0067">ATP-binding</keyword>
<keyword evidence="5" id="KW-0547">Nucleotide-binding</keyword>
<dbReference type="Proteomes" id="UP001434883">
    <property type="component" value="Unassembled WGS sequence"/>
</dbReference>
<evidence type="ECO:0000313" key="11">
    <source>
        <dbReference type="EMBL" id="MEQ2208041.1"/>
    </source>
</evidence>
<dbReference type="PANTHER" id="PTHR23255">
    <property type="entry name" value="TRANSFORMING GROWTH FACTOR-BETA RECEPTOR TYPE I AND II"/>
    <property type="match status" value="1"/>
</dbReference>
<evidence type="ECO:0000256" key="5">
    <source>
        <dbReference type="ARBA" id="ARBA00022741"/>
    </source>
</evidence>
<keyword evidence="3" id="KW-0808">Transferase</keyword>
<evidence type="ECO:0000256" key="7">
    <source>
        <dbReference type="ARBA" id="ARBA00022840"/>
    </source>
</evidence>
<keyword evidence="9" id="KW-0472">Membrane</keyword>
<dbReference type="EMBL" id="JAHRIN010047442">
    <property type="protein sequence ID" value="MEQ2208041.1"/>
    <property type="molecule type" value="Genomic_DNA"/>
</dbReference>
<proteinExistence type="predicted"/>
<keyword evidence="2" id="KW-0723">Serine/threonine-protein kinase</keyword>